<reference evidence="5 6" key="1">
    <citation type="submission" date="2020-08" db="EMBL/GenBank/DDBJ databases">
        <title>Genomic Encyclopedia of Type Strains, Phase IV (KMG-IV): sequencing the most valuable type-strain genomes for metagenomic binning, comparative biology and taxonomic classification.</title>
        <authorList>
            <person name="Goeker M."/>
        </authorList>
    </citation>
    <scope>NUCLEOTIDE SEQUENCE [LARGE SCALE GENOMIC DNA]</scope>
    <source>
        <strain evidence="5 6">DSM 26189</strain>
    </source>
</reference>
<keyword evidence="2" id="KW-0238">DNA-binding</keyword>
<evidence type="ECO:0000313" key="6">
    <source>
        <dbReference type="Proteomes" id="UP000571950"/>
    </source>
</evidence>
<dbReference type="SUPFAM" id="SSF46785">
    <property type="entry name" value="Winged helix' DNA-binding domain"/>
    <property type="match status" value="1"/>
</dbReference>
<dbReference type="PANTHER" id="PTHR30154">
    <property type="entry name" value="LEUCINE-RESPONSIVE REGULATORY PROTEIN"/>
    <property type="match status" value="1"/>
</dbReference>
<gene>
    <name evidence="5" type="ORF">GGR43_000634</name>
</gene>
<dbReference type="InterPro" id="IPR019888">
    <property type="entry name" value="Tscrpt_reg_AsnC-like"/>
</dbReference>
<dbReference type="Pfam" id="PF13412">
    <property type="entry name" value="HTH_24"/>
    <property type="match status" value="1"/>
</dbReference>
<dbReference type="Gene3D" id="3.30.70.920">
    <property type="match status" value="1"/>
</dbReference>
<keyword evidence="3" id="KW-0804">Transcription</keyword>
<dbReference type="InterPro" id="IPR011008">
    <property type="entry name" value="Dimeric_a/b-barrel"/>
</dbReference>
<dbReference type="GO" id="GO:0006355">
    <property type="term" value="P:regulation of DNA-templated transcription"/>
    <property type="evidence" value="ECO:0007669"/>
    <property type="project" value="UniProtKB-ARBA"/>
</dbReference>
<dbReference type="SUPFAM" id="SSF54909">
    <property type="entry name" value="Dimeric alpha+beta barrel"/>
    <property type="match status" value="1"/>
</dbReference>
<evidence type="ECO:0000256" key="3">
    <source>
        <dbReference type="ARBA" id="ARBA00023163"/>
    </source>
</evidence>
<dbReference type="GO" id="GO:0043200">
    <property type="term" value="P:response to amino acid"/>
    <property type="evidence" value="ECO:0007669"/>
    <property type="project" value="TreeGrafter"/>
</dbReference>
<keyword evidence="1" id="KW-0805">Transcription regulation</keyword>
<comment type="caution">
    <text evidence="5">The sequence shown here is derived from an EMBL/GenBank/DDBJ whole genome shotgun (WGS) entry which is preliminary data.</text>
</comment>
<dbReference type="SMART" id="SM00344">
    <property type="entry name" value="HTH_ASNC"/>
    <property type="match status" value="1"/>
</dbReference>
<name>A0A7W6BDR3_9SPHN</name>
<dbReference type="InterPro" id="IPR036390">
    <property type="entry name" value="WH_DNA-bd_sf"/>
</dbReference>
<evidence type="ECO:0000259" key="4">
    <source>
        <dbReference type="PROSITE" id="PS50956"/>
    </source>
</evidence>
<protein>
    <submittedName>
        <fullName evidence="5">Lrp/AsnC family transcriptional regulator</fullName>
    </submittedName>
</protein>
<dbReference type="RefSeq" id="WP_188070504.1">
    <property type="nucleotide sequence ID" value="NZ_BSPS01000022.1"/>
</dbReference>
<keyword evidence="6" id="KW-1185">Reference proteome</keyword>
<dbReference type="PRINTS" id="PR00033">
    <property type="entry name" value="HTHASNC"/>
</dbReference>
<dbReference type="CDD" id="cd00090">
    <property type="entry name" value="HTH_ARSR"/>
    <property type="match status" value="1"/>
</dbReference>
<dbReference type="InterPro" id="IPR019887">
    <property type="entry name" value="Tscrpt_reg_AsnC/Lrp_C"/>
</dbReference>
<dbReference type="PROSITE" id="PS50956">
    <property type="entry name" value="HTH_ASNC_2"/>
    <property type="match status" value="1"/>
</dbReference>
<dbReference type="AlphaFoldDB" id="A0A7W6BDR3"/>
<dbReference type="Pfam" id="PF01037">
    <property type="entry name" value="AsnC_trans_reg"/>
    <property type="match status" value="1"/>
</dbReference>
<dbReference type="GO" id="GO:0005829">
    <property type="term" value="C:cytosol"/>
    <property type="evidence" value="ECO:0007669"/>
    <property type="project" value="TreeGrafter"/>
</dbReference>
<accession>A0A7W6BDR3</accession>
<dbReference type="Proteomes" id="UP000571950">
    <property type="component" value="Unassembled WGS sequence"/>
</dbReference>
<dbReference type="InterPro" id="IPR036388">
    <property type="entry name" value="WH-like_DNA-bd_sf"/>
</dbReference>
<evidence type="ECO:0000256" key="2">
    <source>
        <dbReference type="ARBA" id="ARBA00023125"/>
    </source>
</evidence>
<sequence>MKPKDQIDEIDRRILSELQRNALISHADLAERVGASVASCWRRIKALEAAGIVKGAVRLVDAEKVGRGVNVLCNIRMRSHSLDARSAFEAFVDGHPEIVECFSMSGEWDYLLRIVVADVADYNLFLMRTLLAHPSVAGAASHFALSMTKYTTAVPV</sequence>
<dbReference type="GO" id="GO:0043565">
    <property type="term" value="F:sequence-specific DNA binding"/>
    <property type="evidence" value="ECO:0007669"/>
    <property type="project" value="InterPro"/>
</dbReference>
<dbReference type="PANTHER" id="PTHR30154:SF34">
    <property type="entry name" value="TRANSCRIPTIONAL REGULATOR AZLB"/>
    <property type="match status" value="1"/>
</dbReference>
<dbReference type="EMBL" id="JACIDT010000002">
    <property type="protein sequence ID" value="MBB3924933.1"/>
    <property type="molecule type" value="Genomic_DNA"/>
</dbReference>
<evidence type="ECO:0000313" key="5">
    <source>
        <dbReference type="EMBL" id="MBB3924933.1"/>
    </source>
</evidence>
<organism evidence="5 6">
    <name type="scientific">Sphingobium jiangsuense</name>
    <dbReference type="NCBI Taxonomy" id="870476"/>
    <lineage>
        <taxon>Bacteria</taxon>
        <taxon>Pseudomonadati</taxon>
        <taxon>Pseudomonadota</taxon>
        <taxon>Alphaproteobacteria</taxon>
        <taxon>Sphingomonadales</taxon>
        <taxon>Sphingomonadaceae</taxon>
        <taxon>Sphingobium</taxon>
    </lineage>
</organism>
<dbReference type="InterPro" id="IPR011991">
    <property type="entry name" value="ArsR-like_HTH"/>
</dbReference>
<evidence type="ECO:0000256" key="1">
    <source>
        <dbReference type="ARBA" id="ARBA00023015"/>
    </source>
</evidence>
<feature type="domain" description="HTH asnC-type" evidence="4">
    <location>
        <begin position="7"/>
        <end position="68"/>
    </location>
</feature>
<dbReference type="InterPro" id="IPR000485">
    <property type="entry name" value="AsnC-type_HTH_dom"/>
</dbReference>
<dbReference type="Gene3D" id="1.10.10.10">
    <property type="entry name" value="Winged helix-like DNA-binding domain superfamily/Winged helix DNA-binding domain"/>
    <property type="match status" value="1"/>
</dbReference>
<proteinExistence type="predicted"/>